<dbReference type="PROSITE" id="PS50011">
    <property type="entry name" value="PROTEIN_KINASE_DOM"/>
    <property type="match status" value="1"/>
</dbReference>
<evidence type="ECO:0000256" key="14">
    <source>
        <dbReference type="ARBA" id="ARBA00022741"/>
    </source>
</evidence>
<dbReference type="Pfam" id="PF08263">
    <property type="entry name" value="LRRNT_2"/>
    <property type="match status" value="1"/>
</dbReference>
<keyword evidence="17 26" id="KW-1133">Transmembrane helix</keyword>
<keyword evidence="19 29" id="KW-0675">Receptor</keyword>
<comment type="catalytic activity">
    <reaction evidence="21">
        <text>L-threonyl-[protein] + ATP = O-phospho-L-threonyl-[protein] + ADP + H(+)</text>
        <dbReference type="Rhea" id="RHEA:46608"/>
        <dbReference type="Rhea" id="RHEA-COMP:11060"/>
        <dbReference type="Rhea" id="RHEA-COMP:11605"/>
        <dbReference type="ChEBI" id="CHEBI:15378"/>
        <dbReference type="ChEBI" id="CHEBI:30013"/>
        <dbReference type="ChEBI" id="CHEBI:30616"/>
        <dbReference type="ChEBI" id="CHEBI:61977"/>
        <dbReference type="ChEBI" id="CHEBI:456216"/>
        <dbReference type="EC" id="2.7.11.1"/>
    </reaction>
</comment>
<evidence type="ECO:0000256" key="7">
    <source>
        <dbReference type="ARBA" id="ARBA00022527"/>
    </source>
</evidence>
<keyword evidence="6" id="KW-1003">Cell membrane</keyword>
<evidence type="ECO:0000256" key="13">
    <source>
        <dbReference type="ARBA" id="ARBA00022737"/>
    </source>
</evidence>
<evidence type="ECO:0000256" key="9">
    <source>
        <dbReference type="ARBA" id="ARBA00022614"/>
    </source>
</evidence>
<evidence type="ECO:0000313" key="29">
    <source>
        <dbReference type="EMBL" id="PWZ10174.1"/>
    </source>
</evidence>
<evidence type="ECO:0000256" key="12">
    <source>
        <dbReference type="ARBA" id="ARBA00022729"/>
    </source>
</evidence>
<keyword evidence="7" id="KW-0723">Serine/threonine-protein kinase</keyword>
<comment type="similarity">
    <text evidence="4">Belongs to the protein kinase superfamily. Ser/Thr protein kinase family.</text>
</comment>
<dbReference type="Proteomes" id="UP000251960">
    <property type="component" value="Chromosome 8"/>
</dbReference>
<keyword evidence="8" id="KW-0597">Phosphoprotein</keyword>
<evidence type="ECO:0000256" key="27">
    <source>
        <dbReference type="SAM" id="SignalP"/>
    </source>
</evidence>
<keyword evidence="10" id="KW-0808">Transferase</keyword>
<dbReference type="Gene3D" id="3.80.10.10">
    <property type="entry name" value="Ribonuclease Inhibitor"/>
    <property type="match status" value="4"/>
</dbReference>
<evidence type="ECO:0000256" key="10">
    <source>
        <dbReference type="ARBA" id="ARBA00022679"/>
    </source>
</evidence>
<keyword evidence="14" id="KW-0547">Nucleotide-binding</keyword>
<keyword evidence="9" id="KW-0433">Leucine-rich repeat</keyword>
<dbReference type="InterPro" id="IPR003591">
    <property type="entry name" value="Leu-rich_rpt_typical-subtyp"/>
</dbReference>
<keyword evidence="18 26" id="KW-0472">Membrane</keyword>
<evidence type="ECO:0000256" key="2">
    <source>
        <dbReference type="ARBA" id="ARBA00004389"/>
    </source>
</evidence>
<keyword evidence="15 29" id="KW-0418">Kinase</keyword>
<dbReference type="FunFam" id="3.80.10.10:FF:001935">
    <property type="entry name" value="Leucine-rich repeat protein kinase family protein"/>
    <property type="match status" value="1"/>
</dbReference>
<dbReference type="FunFam" id="3.80.10.10:FF:000288">
    <property type="entry name" value="LRR receptor-like serine/threonine-protein kinase EFR"/>
    <property type="match status" value="1"/>
</dbReference>
<evidence type="ECO:0000256" key="8">
    <source>
        <dbReference type="ARBA" id="ARBA00022553"/>
    </source>
</evidence>
<dbReference type="InterPro" id="IPR000719">
    <property type="entry name" value="Prot_kinase_dom"/>
</dbReference>
<dbReference type="Gene3D" id="3.30.200.20">
    <property type="entry name" value="Phosphorylase Kinase, domain 1"/>
    <property type="match status" value="1"/>
</dbReference>
<dbReference type="PANTHER" id="PTHR48056">
    <property type="entry name" value="LRR RECEPTOR-LIKE SERINE/THREONINE-PROTEIN KINASE-RELATED"/>
    <property type="match status" value="1"/>
</dbReference>
<keyword evidence="13" id="KW-0677">Repeat</keyword>
<keyword evidence="12 27" id="KW-0732">Signal</keyword>
<dbReference type="SUPFAM" id="SSF52047">
    <property type="entry name" value="RNI-like"/>
    <property type="match status" value="1"/>
</dbReference>
<dbReference type="EC" id="2.7.11.1" evidence="5"/>
<dbReference type="FunFam" id="1.10.510.10:FF:000358">
    <property type="entry name" value="Putative leucine-rich repeat receptor-like serine/threonine-protein kinase"/>
    <property type="match status" value="1"/>
</dbReference>
<evidence type="ECO:0000256" key="26">
    <source>
        <dbReference type="SAM" id="Phobius"/>
    </source>
</evidence>
<evidence type="ECO:0000313" key="30">
    <source>
        <dbReference type="Proteomes" id="UP000251960"/>
    </source>
</evidence>
<comment type="caution">
    <text evidence="29">The sequence shown here is derived from an EMBL/GenBank/DDBJ whole genome shotgun (WGS) entry which is preliminary data.</text>
</comment>
<feature type="transmembrane region" description="Helical" evidence="26">
    <location>
        <begin position="773"/>
        <end position="796"/>
    </location>
</feature>
<organism evidence="29 30">
    <name type="scientific">Zea mays</name>
    <name type="common">Maize</name>
    <dbReference type="NCBI Taxonomy" id="4577"/>
    <lineage>
        <taxon>Eukaryota</taxon>
        <taxon>Viridiplantae</taxon>
        <taxon>Streptophyta</taxon>
        <taxon>Embryophyta</taxon>
        <taxon>Tracheophyta</taxon>
        <taxon>Spermatophyta</taxon>
        <taxon>Magnoliopsida</taxon>
        <taxon>Liliopsida</taxon>
        <taxon>Poales</taxon>
        <taxon>Poaceae</taxon>
        <taxon>PACMAD clade</taxon>
        <taxon>Panicoideae</taxon>
        <taxon>Andropogonodae</taxon>
        <taxon>Andropogoneae</taxon>
        <taxon>Tripsacinae</taxon>
        <taxon>Zea</taxon>
    </lineage>
</organism>
<evidence type="ECO:0000256" key="11">
    <source>
        <dbReference type="ARBA" id="ARBA00022692"/>
    </source>
</evidence>
<dbReference type="Pfam" id="PF13855">
    <property type="entry name" value="LRR_8"/>
    <property type="match status" value="1"/>
</dbReference>
<keyword evidence="20" id="KW-0325">Glycoprotein</keyword>
<evidence type="ECO:0000256" key="20">
    <source>
        <dbReference type="ARBA" id="ARBA00023180"/>
    </source>
</evidence>
<dbReference type="FunFam" id="3.30.200.20:FF:000432">
    <property type="entry name" value="LRR receptor-like serine/threonine-protein kinase EFR"/>
    <property type="match status" value="1"/>
</dbReference>
<evidence type="ECO:0000256" key="21">
    <source>
        <dbReference type="ARBA" id="ARBA00047899"/>
    </source>
</evidence>
<dbReference type="SMART" id="SM00220">
    <property type="entry name" value="S_TKc"/>
    <property type="match status" value="1"/>
</dbReference>
<dbReference type="InterPro" id="IPR013210">
    <property type="entry name" value="LRR_N_plant-typ"/>
</dbReference>
<evidence type="ECO:0000256" key="18">
    <source>
        <dbReference type="ARBA" id="ARBA00023136"/>
    </source>
</evidence>
<evidence type="ECO:0000256" key="25">
    <source>
        <dbReference type="ARBA" id="ARBA00072040"/>
    </source>
</evidence>
<evidence type="ECO:0000256" key="6">
    <source>
        <dbReference type="ARBA" id="ARBA00022475"/>
    </source>
</evidence>
<evidence type="ECO:0000256" key="23">
    <source>
        <dbReference type="ARBA" id="ARBA00054320"/>
    </source>
</evidence>
<dbReference type="Gene3D" id="1.10.510.10">
    <property type="entry name" value="Transferase(Phosphotransferase) domain 1"/>
    <property type="match status" value="1"/>
</dbReference>
<dbReference type="PANTHER" id="PTHR48056:SF83">
    <property type="entry name" value="LRR RECEPTOR-LIKE SERINE_THREONINE-PROTEIN KINASE FLS2"/>
    <property type="match status" value="1"/>
</dbReference>
<protein>
    <recommendedName>
        <fullName evidence="25">Receptor kinase-like protein Xa21</fullName>
        <ecNumber evidence="5">2.7.11.1</ecNumber>
    </recommendedName>
</protein>
<dbReference type="InterPro" id="IPR032675">
    <property type="entry name" value="LRR_dom_sf"/>
</dbReference>
<evidence type="ECO:0000256" key="15">
    <source>
        <dbReference type="ARBA" id="ARBA00022777"/>
    </source>
</evidence>
<sequence length="1135" mass="122075">MSHTTHMAPVGTLSSSLPLLILLASLSPLLLLSTPSLAATPLGRSPNDDDMEALLCLKHHLSASSDPTGTLPSWKNDSTQFCSWSGVTCSKRHSSRVVALDLESLDLHGQIPPCIGNLTFLTRIHMPNNQLQGQIPAELGQLNRLRYINLSSNSFISGEIPETLSSCFALQAIDLSRNSLSGSIPEGLGSLLGNLSDLRLSGNYLTGSIPASLGSSSSLVSVVLNNNSLTGPIPSLLANSSSLQRLGLRNNHLSGLIPQSLCNSTSLEMLVLAGNSFAGSIPVVSNTVVDSPPPPLQYLILDSNDLTGPLPSTLGNLTSLLWLTLGGNGFHGSIPTSLGALANLQVLDMTNNALSGTVPASIYNMSALTHLGMGINNLTGEIPANVGYSLPRIVNLIMARNKFTGQIPVSLTKATNLQIINLWDNALTGTVPLFGALPNLVELDLTKNQLEAGGDWSFLTSLTNCKQLVTLYLDRNTLGGVLPKSIGDLPSGLEVLFLSANGISGTIPNEIGRLKNLKLLYLDRNLLAGSIPYSLGHLPNMFALSLAQNKLSGQVPASLGNLSQLSELYLQENNLSGPIPGALGRCKNLDKLNLSCNSFGGGIPEELFTLSSLSNELDLSHNQLSGEIPLEIGSFVNLGLLNISNNMLAGRIPSTLGQCVHLESLHMEGNLLDGRIPQSLQGLRGLVEMDMSRNDLSGEIPEFFETFSSMKLLNLSFNDLEGPVPTGGIFQDARDVFVQGNKDLCSSSSAHLLQLPLCTTDTTSKRHRHTSSYVLKLVGFTALSLVLLLCFAVVLLKKRKKFQQVDHPSSMDLKKFTYAGLVKATNSFSSDNLVGSGKCGLVYKGRFWDEEHVVAIKVFKLDQLGAPNSFLAECEALRNTRHRNLVKVITACSTIDSEGHDFKAVILEYMSNGSLENWLYPKLNRYGIRKPLSLGSRIKIAADIACALDYLHNHCVPAIVHCDLKPSNVLLDDAMVAHLGDFGLAKLLHTCSYSITHSSSTSLIGPRGSIGYIAPEYGFGSKLSTQGDVYSYGITVLEMLTGKRPTDEMFSKGLTLHKLVKEAFPQKIHEILDPSIFPVTRDGDNHTTDEITRSIMNLLKIGILCSADAPTDRPTIDDVYAKVITIKETFLDLCH</sequence>
<comment type="function">
    <text evidence="23">Receptor kinase that detects X.oryzae pv. oryzae protein Ax21 to promote innate immunity. Following X.oryzae pv. oryzae protein Ax21 detection, undergoes cleavage, releasing the processed protein kinase Xa21 chain.</text>
</comment>
<dbReference type="SMART" id="SM00369">
    <property type="entry name" value="LRR_TYP"/>
    <property type="match status" value="8"/>
</dbReference>
<dbReference type="AlphaFoldDB" id="A0A3L6DNF7"/>
<name>A0A3L6DNF7_MAIZE</name>
<accession>A0A3L6DNF7</accession>
<evidence type="ECO:0000256" key="5">
    <source>
        <dbReference type="ARBA" id="ARBA00012513"/>
    </source>
</evidence>
<dbReference type="ExpressionAtlas" id="A0A3L6DNF7">
    <property type="expression patterns" value="baseline and differential"/>
</dbReference>
<evidence type="ECO:0000259" key="28">
    <source>
        <dbReference type="PROSITE" id="PS50011"/>
    </source>
</evidence>
<dbReference type="GO" id="GO:0005886">
    <property type="term" value="C:plasma membrane"/>
    <property type="evidence" value="ECO:0007669"/>
    <property type="project" value="UniProtKB-SubCell"/>
</dbReference>
<proteinExistence type="inferred from homology"/>
<dbReference type="Pfam" id="PF00069">
    <property type="entry name" value="Pkinase"/>
    <property type="match status" value="1"/>
</dbReference>
<evidence type="ECO:0000256" key="24">
    <source>
        <dbReference type="ARBA" id="ARBA00056628"/>
    </source>
</evidence>
<dbReference type="SUPFAM" id="SSF56112">
    <property type="entry name" value="Protein kinase-like (PK-like)"/>
    <property type="match status" value="1"/>
</dbReference>
<evidence type="ECO:0000256" key="17">
    <source>
        <dbReference type="ARBA" id="ARBA00022989"/>
    </source>
</evidence>
<dbReference type="InterPro" id="IPR050647">
    <property type="entry name" value="Plant_LRR-RLKs"/>
</dbReference>
<keyword evidence="16" id="KW-0067">ATP-binding</keyword>
<evidence type="ECO:0000256" key="1">
    <source>
        <dbReference type="ARBA" id="ARBA00004162"/>
    </source>
</evidence>
<feature type="domain" description="Protein kinase" evidence="28">
    <location>
        <begin position="828"/>
        <end position="1131"/>
    </location>
</feature>
<gene>
    <name evidence="29" type="primary">At3g47570_19</name>
    <name evidence="29" type="ORF">Zm00014a_043304</name>
</gene>
<comment type="subcellular location">
    <subcellularLocation>
        <location evidence="1">Cell membrane</location>
        <topology evidence="1">Single-pass membrane protein</topology>
    </subcellularLocation>
    <subcellularLocation>
        <location evidence="2">Endoplasmic reticulum membrane</location>
        <topology evidence="2">Single-pass membrane protein</topology>
    </subcellularLocation>
    <subcellularLocation>
        <location evidence="3">Membrane</location>
        <topology evidence="3">Single-pass type I membrane protein</topology>
    </subcellularLocation>
</comment>
<evidence type="ECO:0000256" key="19">
    <source>
        <dbReference type="ARBA" id="ARBA00023170"/>
    </source>
</evidence>
<evidence type="ECO:0000256" key="16">
    <source>
        <dbReference type="ARBA" id="ARBA00022840"/>
    </source>
</evidence>
<dbReference type="FunFam" id="3.80.10.10:FF:000383">
    <property type="entry name" value="Leucine-rich repeat receptor protein kinase EMS1"/>
    <property type="match status" value="1"/>
</dbReference>
<reference evidence="29 30" key="1">
    <citation type="journal article" date="2018" name="Nat. Genet.">
        <title>Extensive intraspecific gene order and gene structural variations between Mo17 and other maize genomes.</title>
        <authorList>
            <person name="Sun S."/>
            <person name="Zhou Y."/>
            <person name="Chen J."/>
            <person name="Shi J."/>
            <person name="Zhao H."/>
            <person name="Zhao H."/>
            <person name="Song W."/>
            <person name="Zhang M."/>
            <person name="Cui Y."/>
            <person name="Dong X."/>
            <person name="Liu H."/>
            <person name="Ma X."/>
            <person name="Jiao Y."/>
            <person name="Wang B."/>
            <person name="Wei X."/>
            <person name="Stein J.C."/>
            <person name="Glaubitz J.C."/>
            <person name="Lu F."/>
            <person name="Yu G."/>
            <person name="Liang C."/>
            <person name="Fengler K."/>
            <person name="Li B."/>
            <person name="Rafalski A."/>
            <person name="Schnable P.S."/>
            <person name="Ware D.H."/>
            <person name="Buckler E.S."/>
            <person name="Lai J."/>
        </authorList>
    </citation>
    <scope>NUCLEOTIDE SEQUENCE [LARGE SCALE GENOMIC DNA]</scope>
    <source>
        <strain evidence="30">cv. Missouri 17</strain>
        <tissue evidence="29">Seedling</tissue>
    </source>
</reference>
<dbReference type="Pfam" id="PF00560">
    <property type="entry name" value="LRR_1"/>
    <property type="match status" value="11"/>
</dbReference>
<evidence type="ECO:0000256" key="3">
    <source>
        <dbReference type="ARBA" id="ARBA00004479"/>
    </source>
</evidence>
<dbReference type="GO" id="GO:0005524">
    <property type="term" value="F:ATP binding"/>
    <property type="evidence" value="ECO:0007669"/>
    <property type="project" value="UniProtKB-KW"/>
</dbReference>
<evidence type="ECO:0000256" key="22">
    <source>
        <dbReference type="ARBA" id="ARBA00048679"/>
    </source>
</evidence>
<feature type="chain" id="PRO_5018014553" description="Receptor kinase-like protein Xa21" evidence="27">
    <location>
        <begin position="39"/>
        <end position="1135"/>
    </location>
</feature>
<dbReference type="GO" id="GO:0004674">
    <property type="term" value="F:protein serine/threonine kinase activity"/>
    <property type="evidence" value="ECO:0007669"/>
    <property type="project" value="UniProtKB-KW"/>
</dbReference>
<dbReference type="InterPro" id="IPR011009">
    <property type="entry name" value="Kinase-like_dom_sf"/>
</dbReference>
<dbReference type="SUPFAM" id="SSF52058">
    <property type="entry name" value="L domain-like"/>
    <property type="match status" value="2"/>
</dbReference>
<dbReference type="FunFam" id="3.80.10.10:FF:000565">
    <property type="entry name" value="Leucine-rich repeat receptor-like kinase protein FLORAL ORGAN NUMBER1"/>
    <property type="match status" value="1"/>
</dbReference>
<comment type="function">
    <text evidence="24">The processed protein kinase Xa21 chain released by protein cleavage after X.oryzae pv. oryzae protein Ax21 detection translocates into the nucleus where it can bind and regulate WRKY62, a transcription factor. Confers resistance to the bacterial pathogen X.oryzae pv. oryzae (Xoo).</text>
</comment>
<comment type="catalytic activity">
    <reaction evidence="22">
        <text>L-seryl-[protein] + ATP = O-phospho-L-seryl-[protein] + ADP + H(+)</text>
        <dbReference type="Rhea" id="RHEA:17989"/>
        <dbReference type="Rhea" id="RHEA-COMP:9863"/>
        <dbReference type="Rhea" id="RHEA-COMP:11604"/>
        <dbReference type="ChEBI" id="CHEBI:15378"/>
        <dbReference type="ChEBI" id="CHEBI:29999"/>
        <dbReference type="ChEBI" id="CHEBI:30616"/>
        <dbReference type="ChEBI" id="CHEBI:83421"/>
        <dbReference type="ChEBI" id="CHEBI:456216"/>
        <dbReference type="EC" id="2.7.11.1"/>
    </reaction>
</comment>
<feature type="signal peptide" evidence="27">
    <location>
        <begin position="1"/>
        <end position="38"/>
    </location>
</feature>
<evidence type="ECO:0000256" key="4">
    <source>
        <dbReference type="ARBA" id="ARBA00008684"/>
    </source>
</evidence>
<keyword evidence="11 26" id="KW-0812">Transmembrane</keyword>
<dbReference type="InterPro" id="IPR001611">
    <property type="entry name" value="Leu-rich_rpt"/>
</dbReference>
<dbReference type="EMBL" id="NCVQ01000009">
    <property type="protein sequence ID" value="PWZ10174.1"/>
    <property type="molecule type" value="Genomic_DNA"/>
</dbReference>
<dbReference type="InterPro" id="IPR008271">
    <property type="entry name" value="Ser/Thr_kinase_AS"/>
</dbReference>
<dbReference type="GO" id="GO:0005789">
    <property type="term" value="C:endoplasmic reticulum membrane"/>
    <property type="evidence" value="ECO:0007669"/>
    <property type="project" value="UniProtKB-SubCell"/>
</dbReference>
<dbReference type="PROSITE" id="PS00108">
    <property type="entry name" value="PROTEIN_KINASE_ST"/>
    <property type="match status" value="1"/>
</dbReference>